<evidence type="ECO:0000256" key="1">
    <source>
        <dbReference type="PROSITE-ProRule" id="PRU00285"/>
    </source>
</evidence>
<evidence type="ECO:0000256" key="2">
    <source>
        <dbReference type="RuleBase" id="RU003616"/>
    </source>
</evidence>
<organism evidence="5 6">
    <name type="scientific">Nocardioides guangzhouensis</name>
    <dbReference type="NCBI Taxonomy" id="2497878"/>
    <lineage>
        <taxon>Bacteria</taxon>
        <taxon>Bacillati</taxon>
        <taxon>Actinomycetota</taxon>
        <taxon>Actinomycetes</taxon>
        <taxon>Propionibacteriales</taxon>
        <taxon>Nocardioidaceae</taxon>
        <taxon>Nocardioides</taxon>
    </lineage>
</organism>
<feature type="domain" description="SHSP" evidence="4">
    <location>
        <begin position="27"/>
        <end position="136"/>
    </location>
</feature>
<evidence type="ECO:0000259" key="4">
    <source>
        <dbReference type="PROSITE" id="PS01031"/>
    </source>
</evidence>
<dbReference type="PANTHER" id="PTHR11527">
    <property type="entry name" value="HEAT-SHOCK PROTEIN 20 FAMILY MEMBER"/>
    <property type="match status" value="1"/>
</dbReference>
<accession>A0A4Q4ZFC7</accession>
<dbReference type="Pfam" id="PF00011">
    <property type="entry name" value="HSP20"/>
    <property type="match status" value="1"/>
</dbReference>
<dbReference type="InterPro" id="IPR031107">
    <property type="entry name" value="Small_HSP"/>
</dbReference>
<dbReference type="Gene3D" id="2.60.40.790">
    <property type="match status" value="1"/>
</dbReference>
<reference evidence="5 6" key="1">
    <citation type="submission" date="2019-01" db="EMBL/GenBank/DDBJ databases">
        <title>Nocardioides guangzhouensis sp. nov., an actinobacterium isolated from soil.</title>
        <authorList>
            <person name="Fu Y."/>
            <person name="Cai Y."/>
            <person name="Lin Z."/>
            <person name="Chen P."/>
        </authorList>
    </citation>
    <scope>NUCLEOTIDE SEQUENCE [LARGE SCALE GENOMIC DNA]</scope>
    <source>
        <strain evidence="5 6">130</strain>
    </source>
</reference>
<comment type="caution">
    <text evidence="5">The sequence shown here is derived from an EMBL/GenBank/DDBJ whole genome shotgun (WGS) entry which is preliminary data.</text>
</comment>
<evidence type="ECO:0000256" key="3">
    <source>
        <dbReference type="SAM" id="MobiDB-lite"/>
    </source>
</evidence>
<keyword evidence="6" id="KW-1185">Reference proteome</keyword>
<evidence type="ECO:0000313" key="5">
    <source>
        <dbReference type="EMBL" id="RYP86832.1"/>
    </source>
</evidence>
<feature type="region of interest" description="Disordered" evidence="3">
    <location>
        <begin position="126"/>
        <end position="152"/>
    </location>
</feature>
<dbReference type="InterPro" id="IPR002068">
    <property type="entry name" value="A-crystallin/Hsp20_dom"/>
</dbReference>
<comment type="similarity">
    <text evidence="1 2">Belongs to the small heat shock protein (HSP20) family.</text>
</comment>
<dbReference type="CDD" id="cd06464">
    <property type="entry name" value="ACD_sHsps-like"/>
    <property type="match status" value="1"/>
</dbReference>
<protein>
    <submittedName>
        <fullName evidence="5">Hsp20/alpha crystallin family protein</fullName>
    </submittedName>
</protein>
<dbReference type="SUPFAM" id="SSF49764">
    <property type="entry name" value="HSP20-like chaperones"/>
    <property type="match status" value="1"/>
</dbReference>
<feature type="compositionally biased region" description="Polar residues" evidence="3">
    <location>
        <begin position="137"/>
        <end position="146"/>
    </location>
</feature>
<dbReference type="RefSeq" id="WP_134715844.1">
    <property type="nucleotide sequence ID" value="NZ_SDKM01000009.1"/>
</dbReference>
<dbReference type="AlphaFoldDB" id="A0A4Q4ZFC7"/>
<dbReference type="InterPro" id="IPR008978">
    <property type="entry name" value="HSP20-like_chaperone"/>
</dbReference>
<name>A0A4Q4ZFC7_9ACTN</name>
<dbReference type="Proteomes" id="UP000295198">
    <property type="component" value="Unassembled WGS sequence"/>
</dbReference>
<dbReference type="OrthoDB" id="3855217at2"/>
<evidence type="ECO:0000313" key="6">
    <source>
        <dbReference type="Proteomes" id="UP000295198"/>
    </source>
</evidence>
<proteinExistence type="inferred from homology"/>
<dbReference type="EMBL" id="SDKM01000009">
    <property type="protein sequence ID" value="RYP86832.1"/>
    <property type="molecule type" value="Genomic_DNA"/>
</dbReference>
<gene>
    <name evidence="5" type="ORF">EKO23_07595</name>
</gene>
<dbReference type="PROSITE" id="PS01031">
    <property type="entry name" value="SHSP"/>
    <property type="match status" value="1"/>
</dbReference>
<sequence>MSTIALRAPRGFADLLDWLETGSTPFLRDADNLVRVEDFVRDDRYVVRAELPGIDPDKDVELTIEGDYLTIAGHRREEKVEKNHSEFRYGSFSRTLRLPPGTDADDVTATYGDGVLEVSVPMVTKEASTRIPVSRPATEQSPTEPTGQAPAE</sequence>